<dbReference type="STRING" id="760192.Halhy_0299"/>
<keyword evidence="4" id="KW-1185">Reference proteome</keyword>
<dbReference type="OrthoDB" id="2555274at2"/>
<gene>
    <name evidence="3" type="ordered locus">Halhy_0299</name>
</gene>
<dbReference type="InterPro" id="IPR013022">
    <property type="entry name" value="Xyl_isomerase-like_TIM-brl"/>
</dbReference>
<dbReference type="Gene3D" id="3.20.20.150">
    <property type="entry name" value="Divalent-metal-dependent TIM barrel enzymes"/>
    <property type="match status" value="1"/>
</dbReference>
<organism evidence="3 4">
    <name type="scientific">Haliscomenobacter hydrossis (strain ATCC 27775 / DSM 1100 / LMG 10767 / O)</name>
    <dbReference type="NCBI Taxonomy" id="760192"/>
    <lineage>
        <taxon>Bacteria</taxon>
        <taxon>Pseudomonadati</taxon>
        <taxon>Bacteroidota</taxon>
        <taxon>Saprospiria</taxon>
        <taxon>Saprospirales</taxon>
        <taxon>Haliscomenobacteraceae</taxon>
        <taxon>Haliscomenobacter</taxon>
    </lineage>
</organism>
<feature type="domain" description="Xylose isomerase-like TIM barrel" evidence="2">
    <location>
        <begin position="59"/>
        <end position="221"/>
    </location>
</feature>
<dbReference type="KEGG" id="hhy:Halhy_0299"/>
<dbReference type="RefSeq" id="WP_013762775.1">
    <property type="nucleotide sequence ID" value="NC_015510.1"/>
</dbReference>
<reference key="2">
    <citation type="submission" date="2011-04" db="EMBL/GenBank/DDBJ databases">
        <title>Complete sequence of chromosome of Haliscomenobacter hydrossis DSM 1100.</title>
        <authorList>
            <consortium name="US DOE Joint Genome Institute (JGI-PGF)"/>
            <person name="Lucas S."/>
            <person name="Han J."/>
            <person name="Lapidus A."/>
            <person name="Bruce D."/>
            <person name="Goodwin L."/>
            <person name="Pitluck S."/>
            <person name="Peters L."/>
            <person name="Kyrpides N."/>
            <person name="Mavromatis K."/>
            <person name="Ivanova N."/>
            <person name="Ovchinnikova G."/>
            <person name="Pagani I."/>
            <person name="Daligault H."/>
            <person name="Detter J.C."/>
            <person name="Han C."/>
            <person name="Land M."/>
            <person name="Hauser L."/>
            <person name="Markowitz V."/>
            <person name="Cheng J.-F."/>
            <person name="Hugenholtz P."/>
            <person name="Woyke T."/>
            <person name="Wu D."/>
            <person name="Verbarg S."/>
            <person name="Frueling A."/>
            <person name="Brambilla E."/>
            <person name="Klenk H.-P."/>
            <person name="Eisen J.A."/>
        </authorList>
    </citation>
    <scope>NUCLEOTIDE SEQUENCE</scope>
    <source>
        <strain>DSM 1100</strain>
    </source>
</reference>
<keyword evidence="3" id="KW-0413">Isomerase</keyword>
<evidence type="ECO:0000313" key="4">
    <source>
        <dbReference type="Proteomes" id="UP000008461"/>
    </source>
</evidence>
<name>F4KW13_HALH1</name>
<reference evidence="3 4" key="1">
    <citation type="journal article" date="2011" name="Stand. Genomic Sci.">
        <title>Complete genome sequence of Haliscomenobacter hydrossis type strain (O).</title>
        <authorList>
            <consortium name="US DOE Joint Genome Institute (JGI-PGF)"/>
            <person name="Daligault H."/>
            <person name="Lapidus A."/>
            <person name="Zeytun A."/>
            <person name="Nolan M."/>
            <person name="Lucas S."/>
            <person name="Del Rio T.G."/>
            <person name="Tice H."/>
            <person name="Cheng J.F."/>
            <person name="Tapia R."/>
            <person name="Han C."/>
            <person name="Goodwin L."/>
            <person name="Pitluck S."/>
            <person name="Liolios K."/>
            <person name="Pagani I."/>
            <person name="Ivanova N."/>
            <person name="Huntemann M."/>
            <person name="Mavromatis K."/>
            <person name="Mikhailova N."/>
            <person name="Pati A."/>
            <person name="Chen A."/>
            <person name="Palaniappan K."/>
            <person name="Land M."/>
            <person name="Hauser L."/>
            <person name="Brambilla E.M."/>
            <person name="Rohde M."/>
            <person name="Verbarg S."/>
            <person name="Goker M."/>
            <person name="Bristow J."/>
            <person name="Eisen J.A."/>
            <person name="Markowitz V."/>
            <person name="Hugenholtz P."/>
            <person name="Kyrpides N.C."/>
            <person name="Klenk H.P."/>
            <person name="Woyke T."/>
        </authorList>
    </citation>
    <scope>NUCLEOTIDE SEQUENCE [LARGE SCALE GENOMIC DNA]</scope>
    <source>
        <strain evidence="4">ATCC 27775 / DSM 1100 / LMG 10767 / O</strain>
    </source>
</reference>
<dbReference type="InterPro" id="IPR036237">
    <property type="entry name" value="Xyl_isomerase-like_sf"/>
</dbReference>
<feature type="chain" id="PRO_5003310356" evidence="1">
    <location>
        <begin position="28"/>
        <end position="308"/>
    </location>
</feature>
<dbReference type="AlphaFoldDB" id="F4KW13"/>
<evidence type="ECO:0000259" key="2">
    <source>
        <dbReference type="Pfam" id="PF01261"/>
    </source>
</evidence>
<dbReference type="eggNOG" id="COG1082">
    <property type="taxonomic scope" value="Bacteria"/>
</dbReference>
<dbReference type="EMBL" id="CP002691">
    <property type="protein sequence ID" value="AEE48211.1"/>
    <property type="molecule type" value="Genomic_DNA"/>
</dbReference>
<feature type="signal peptide" evidence="1">
    <location>
        <begin position="1"/>
        <end position="27"/>
    </location>
</feature>
<dbReference type="GO" id="GO:0016853">
    <property type="term" value="F:isomerase activity"/>
    <property type="evidence" value="ECO:0007669"/>
    <property type="project" value="UniProtKB-KW"/>
</dbReference>
<proteinExistence type="predicted"/>
<sequence length="308" mass="34584">MQNRRKFLAQTLTASTGLFLDNFAALAETPLSFTIPADFSLKMLATSWGFPGTIDEFCAKAKKAGYDGIEVWAPTKSEDRYALNKATQANGLEVGFLVGSSSTDFKEHFTQFIQALKNAAALKPLYINCHSGKDYFTLEQAQNIIELSITAAKVAGIPLYHETHRGRICYSAPITRTLLERIPGMRLTLDISHWCVVHESLLADQKDTVDLALSRTDHIHARVGHQEGPQVTDPRAPEWADALKAHLAWWDKVVEMKVAQNQPMTILTEFGPPMYLPTVPYTRQPLADQWAINVHMMELLRSRYLVKK</sequence>
<keyword evidence="1" id="KW-0732">Signal</keyword>
<protein>
    <submittedName>
        <fullName evidence="3">Xylose isomerase domain-containing protein TIM barrel</fullName>
    </submittedName>
</protein>
<dbReference type="SUPFAM" id="SSF51658">
    <property type="entry name" value="Xylose isomerase-like"/>
    <property type="match status" value="1"/>
</dbReference>
<dbReference type="Proteomes" id="UP000008461">
    <property type="component" value="Chromosome"/>
</dbReference>
<evidence type="ECO:0000313" key="3">
    <source>
        <dbReference type="EMBL" id="AEE48211.1"/>
    </source>
</evidence>
<accession>F4KW13</accession>
<dbReference type="HOGENOM" id="CLU_073994_0_0_10"/>
<evidence type="ECO:0000256" key="1">
    <source>
        <dbReference type="SAM" id="SignalP"/>
    </source>
</evidence>
<dbReference type="Pfam" id="PF01261">
    <property type="entry name" value="AP_endonuc_2"/>
    <property type="match status" value="1"/>
</dbReference>